<sequence>MRKNRNSRYKKNSNTKRLLPRNNSLDKKKIVVNKRFRKTAWQVFNFTMVGGVATATHTSLFIFMMETHFAKALQANFIAFSVAFLISFLGQFHWTFRNSGESHWAKKMAKFMVVALIGLGLNTTAVYIIVDQLLLSYNYAVLFMTTAVPATTFIINKKWAFT</sequence>
<evidence type="ECO:0000259" key="8">
    <source>
        <dbReference type="Pfam" id="PF04138"/>
    </source>
</evidence>
<evidence type="ECO:0000256" key="3">
    <source>
        <dbReference type="ARBA" id="ARBA00022692"/>
    </source>
</evidence>
<dbReference type="InterPro" id="IPR007267">
    <property type="entry name" value="GtrA_DPMS_TM"/>
</dbReference>
<name>A0A126T663_9GAMM</name>
<evidence type="ECO:0000256" key="5">
    <source>
        <dbReference type="ARBA" id="ARBA00023136"/>
    </source>
</evidence>
<dbReference type="Proteomes" id="UP000030512">
    <property type="component" value="Chromosome"/>
</dbReference>
<dbReference type="GO" id="GO:0005886">
    <property type="term" value="C:plasma membrane"/>
    <property type="evidence" value="ECO:0007669"/>
    <property type="project" value="TreeGrafter"/>
</dbReference>
<evidence type="ECO:0000256" key="6">
    <source>
        <dbReference type="SAM" id="MobiDB-lite"/>
    </source>
</evidence>
<feature type="transmembrane region" description="Helical" evidence="7">
    <location>
        <begin position="43"/>
        <end position="65"/>
    </location>
</feature>
<feature type="transmembrane region" description="Helical" evidence="7">
    <location>
        <begin position="136"/>
        <end position="155"/>
    </location>
</feature>
<protein>
    <recommendedName>
        <fullName evidence="8">GtrA/DPMS transmembrane domain-containing protein</fullName>
    </recommendedName>
</protein>
<evidence type="ECO:0000256" key="7">
    <source>
        <dbReference type="SAM" id="Phobius"/>
    </source>
</evidence>
<dbReference type="PANTHER" id="PTHR38459:SF1">
    <property type="entry name" value="PROPHAGE BACTOPRENOL-LINKED GLUCOSE TRANSLOCASE HOMOLOG"/>
    <property type="match status" value="1"/>
</dbReference>
<feature type="domain" description="GtrA/DPMS transmembrane" evidence="8">
    <location>
        <begin position="46"/>
        <end position="161"/>
    </location>
</feature>
<comment type="similarity">
    <text evidence="2">Belongs to the GtrA family.</text>
</comment>
<keyword evidence="3 7" id="KW-0812">Transmembrane</keyword>
<dbReference type="GO" id="GO:0000271">
    <property type="term" value="P:polysaccharide biosynthetic process"/>
    <property type="evidence" value="ECO:0007669"/>
    <property type="project" value="InterPro"/>
</dbReference>
<dbReference type="EMBL" id="CP014476">
    <property type="protein sequence ID" value="AMK77234.1"/>
    <property type="molecule type" value="Genomic_DNA"/>
</dbReference>
<gene>
    <name evidence="9" type="ORF">JT25_012205</name>
</gene>
<dbReference type="InterPro" id="IPR051401">
    <property type="entry name" value="GtrA_CellWall_Glycosyl"/>
</dbReference>
<dbReference type="KEGG" id="mdn:JT25_012205"/>
<dbReference type="STRING" id="1538553.JT25_012205"/>
<evidence type="ECO:0000313" key="10">
    <source>
        <dbReference type="Proteomes" id="UP000030512"/>
    </source>
</evidence>
<feature type="compositionally biased region" description="Basic residues" evidence="6">
    <location>
        <begin position="1"/>
        <end position="14"/>
    </location>
</feature>
<reference evidence="9 10" key="1">
    <citation type="journal article" date="2015" name="Environ. Microbiol.">
        <title>Methane oxidation coupled to nitrate reduction under hypoxia by the Gammaproteobacterium Methylomonas denitrificans, sp. nov. type strain FJG1.</title>
        <authorList>
            <person name="Kits K.D."/>
            <person name="Klotz M.G."/>
            <person name="Stein L.Y."/>
        </authorList>
    </citation>
    <scope>NUCLEOTIDE SEQUENCE [LARGE SCALE GENOMIC DNA]</scope>
    <source>
        <strain evidence="9 10">FJG1</strain>
    </source>
</reference>
<dbReference type="PANTHER" id="PTHR38459">
    <property type="entry name" value="PROPHAGE BACTOPRENOL-LINKED GLUCOSE TRANSLOCASE HOMOLOG"/>
    <property type="match status" value="1"/>
</dbReference>
<proteinExistence type="inferred from homology"/>
<evidence type="ECO:0000313" key="9">
    <source>
        <dbReference type="EMBL" id="AMK77234.1"/>
    </source>
</evidence>
<dbReference type="AlphaFoldDB" id="A0A126T663"/>
<keyword evidence="5 7" id="KW-0472">Membrane</keyword>
<keyword evidence="4 7" id="KW-1133">Transmembrane helix</keyword>
<comment type="subcellular location">
    <subcellularLocation>
        <location evidence="1">Membrane</location>
        <topology evidence="1">Multi-pass membrane protein</topology>
    </subcellularLocation>
</comment>
<feature type="transmembrane region" description="Helical" evidence="7">
    <location>
        <begin position="77"/>
        <end position="96"/>
    </location>
</feature>
<organism evidence="9 10">
    <name type="scientific">Methylomonas denitrificans</name>
    <dbReference type="NCBI Taxonomy" id="1538553"/>
    <lineage>
        <taxon>Bacteria</taxon>
        <taxon>Pseudomonadati</taxon>
        <taxon>Pseudomonadota</taxon>
        <taxon>Gammaproteobacteria</taxon>
        <taxon>Methylococcales</taxon>
        <taxon>Methylococcaceae</taxon>
        <taxon>Methylomonas</taxon>
    </lineage>
</organism>
<keyword evidence="10" id="KW-1185">Reference proteome</keyword>
<feature type="transmembrane region" description="Helical" evidence="7">
    <location>
        <begin position="108"/>
        <end position="130"/>
    </location>
</feature>
<dbReference type="Pfam" id="PF04138">
    <property type="entry name" value="GtrA_DPMS_TM"/>
    <property type="match status" value="1"/>
</dbReference>
<evidence type="ECO:0000256" key="4">
    <source>
        <dbReference type="ARBA" id="ARBA00022989"/>
    </source>
</evidence>
<dbReference type="OrthoDB" id="8562382at2"/>
<evidence type="ECO:0000256" key="2">
    <source>
        <dbReference type="ARBA" id="ARBA00009399"/>
    </source>
</evidence>
<feature type="region of interest" description="Disordered" evidence="6">
    <location>
        <begin position="1"/>
        <end position="20"/>
    </location>
</feature>
<evidence type="ECO:0000256" key="1">
    <source>
        <dbReference type="ARBA" id="ARBA00004141"/>
    </source>
</evidence>
<dbReference type="RefSeq" id="WP_062328743.1">
    <property type="nucleotide sequence ID" value="NZ_CP014476.1"/>
</dbReference>
<accession>A0A126T663</accession>